<dbReference type="Proteomes" id="UP000002812">
    <property type="component" value="Unassembled WGS sequence"/>
</dbReference>
<evidence type="ECO:0000313" key="3">
    <source>
        <dbReference type="Proteomes" id="UP000002812"/>
    </source>
</evidence>
<evidence type="ECO:0000256" key="1">
    <source>
        <dbReference type="SAM" id="MobiDB-lite"/>
    </source>
</evidence>
<reference evidence="2 3" key="1">
    <citation type="journal article" date="2012" name="Eukaryot. Cell">
        <title>Draft genome sequence of Aspergillus oryzae strain 3.042.</title>
        <authorList>
            <person name="Zhao G."/>
            <person name="Yao Y."/>
            <person name="Qi W."/>
            <person name="Wang C."/>
            <person name="Hou L."/>
            <person name="Zeng B."/>
            <person name="Cao X."/>
        </authorList>
    </citation>
    <scope>NUCLEOTIDE SEQUENCE [LARGE SCALE GENOMIC DNA]</scope>
    <source>
        <strain evidence="2 3">3.042</strain>
    </source>
</reference>
<accession>I8A2Q1</accession>
<name>I8A2Q1_ASPO3</name>
<feature type="compositionally biased region" description="Polar residues" evidence="1">
    <location>
        <begin position="84"/>
        <end position="100"/>
    </location>
</feature>
<comment type="caution">
    <text evidence="2">The sequence shown here is derived from an EMBL/GenBank/DDBJ whole genome shotgun (WGS) entry which is preliminary data.</text>
</comment>
<dbReference type="AlphaFoldDB" id="I8A2Q1"/>
<sequence>MATSPKHTHHPHPRDRIVPYSTHLDTSWLIQLVLREKYLWISRISFISSFRSFFFLHTFEMARGKRPASSTPSVRTTKRRRTQPTDAGQASSSSTPIIENQTVGMDPELPEVIRSEPHFGKRRLSTQLALNLPPLHKLSDIYRSITAQALELNLGEFLQHIGSKPLRIVTACSGTESPLLALELVQDSECSLILVFFNSGEAGLTDMFSIDLRKHFNRDFKFRHLFSAEIVPYKQRYIDNNFHPRLLFRDVTQLKDRVA</sequence>
<proteinExistence type="predicted"/>
<protein>
    <submittedName>
        <fullName evidence="2">Uncharacterized protein</fullName>
    </submittedName>
</protein>
<reference evidence="3" key="2">
    <citation type="submission" date="2012-06" db="EMBL/GenBank/DDBJ databases">
        <title>Comparative genomic analyses of Aspergillus oryzae 3.042 and A. oryzae RIB40 for soy-sauce fermentation.</title>
        <authorList>
            <person name="Zhao G."/>
            <person name="Hou L."/>
            <person name="Wang C."/>
            <person name="Cao X."/>
        </authorList>
    </citation>
    <scope>NUCLEOTIDE SEQUENCE [LARGE SCALE GENOMIC DNA]</scope>
    <source>
        <strain evidence="3">3.042</strain>
    </source>
</reference>
<dbReference type="HOGENOM" id="CLU_1073548_0_0_1"/>
<dbReference type="EMBL" id="AKHY01000135">
    <property type="protein sequence ID" value="EIT78669.1"/>
    <property type="molecule type" value="Genomic_DNA"/>
</dbReference>
<dbReference type="OrthoDB" id="423221at2759"/>
<feature type="region of interest" description="Disordered" evidence="1">
    <location>
        <begin position="65"/>
        <end position="100"/>
    </location>
</feature>
<evidence type="ECO:0000313" key="2">
    <source>
        <dbReference type="EMBL" id="EIT78669.1"/>
    </source>
</evidence>
<organism evidence="2 3">
    <name type="scientific">Aspergillus oryzae (strain 3.042)</name>
    <name type="common">Yellow koji mold</name>
    <dbReference type="NCBI Taxonomy" id="1160506"/>
    <lineage>
        <taxon>Eukaryota</taxon>
        <taxon>Fungi</taxon>
        <taxon>Dikarya</taxon>
        <taxon>Ascomycota</taxon>
        <taxon>Pezizomycotina</taxon>
        <taxon>Eurotiomycetes</taxon>
        <taxon>Eurotiomycetidae</taxon>
        <taxon>Eurotiales</taxon>
        <taxon>Aspergillaceae</taxon>
        <taxon>Aspergillus</taxon>
        <taxon>Aspergillus subgen. Circumdati</taxon>
    </lineage>
</organism>
<gene>
    <name evidence="2" type="ORF">Ao3042_04948</name>
</gene>